<accession>A0A3G2KJ20</accession>
<sequence length="106" mass="11837">MDAGVITATTGFLGAVVALLGALGGGIAFLIRRADKKRETGEALMLNNLKGQIRDLKALVRWKDQIIQFQQKDGTAWREQLLRHDIEPEPAEWTEWPAAPVEKEEQ</sequence>
<proteinExistence type="predicted"/>
<organism evidence="2 3">
    <name type="scientific">Arthrobacter phage Ryan</name>
    <dbReference type="NCBI Taxonomy" id="2419968"/>
    <lineage>
        <taxon>Viruses</taxon>
        <taxon>Duplodnaviria</taxon>
        <taxon>Heunggongvirae</taxon>
        <taxon>Uroviricota</taxon>
        <taxon>Caudoviricetes</taxon>
        <taxon>Daemsvirinae</taxon>
        <taxon>Nanditavirus</taxon>
        <taxon>Nanditavirus ryan</taxon>
    </lineage>
</organism>
<evidence type="ECO:0000256" key="1">
    <source>
        <dbReference type="SAM" id="Phobius"/>
    </source>
</evidence>
<reference evidence="2 3" key="1">
    <citation type="submission" date="2018-09" db="EMBL/GenBank/DDBJ databases">
        <authorList>
            <person name="Rimple P.A."/>
            <person name="Stoner T.H."/>
            <person name="Garlena R.A."/>
            <person name="Russell D.A."/>
            <person name="Pope W.H."/>
            <person name="Jacobs-Sera D."/>
            <person name="Hatfull G.F."/>
        </authorList>
    </citation>
    <scope>NUCLEOTIDE SEQUENCE [LARGE SCALE GENOMIC DNA]</scope>
</reference>
<protein>
    <submittedName>
        <fullName evidence="2">Uncharacterized protein</fullName>
    </submittedName>
</protein>
<feature type="transmembrane region" description="Helical" evidence="1">
    <location>
        <begin position="12"/>
        <end position="31"/>
    </location>
</feature>
<dbReference type="RefSeq" id="YP_010760919.1">
    <property type="nucleotide sequence ID" value="NC_073589.1"/>
</dbReference>
<dbReference type="EMBL" id="MH834627">
    <property type="protein sequence ID" value="AYN59015.1"/>
    <property type="molecule type" value="Genomic_DNA"/>
</dbReference>
<dbReference type="KEGG" id="vg:80034019"/>
<keyword evidence="1" id="KW-0812">Transmembrane</keyword>
<evidence type="ECO:0000313" key="3">
    <source>
        <dbReference type="Proteomes" id="UP000280567"/>
    </source>
</evidence>
<name>A0A3G2KJ20_9CAUD</name>
<evidence type="ECO:0000313" key="2">
    <source>
        <dbReference type="EMBL" id="AYN59015.1"/>
    </source>
</evidence>
<keyword evidence="1" id="KW-1133">Transmembrane helix</keyword>
<keyword evidence="3" id="KW-1185">Reference proteome</keyword>
<dbReference type="GeneID" id="80034019"/>
<dbReference type="Proteomes" id="UP000280567">
    <property type="component" value="Segment"/>
</dbReference>
<keyword evidence="1" id="KW-0472">Membrane</keyword>
<gene>
    <name evidence="2" type="primary">23</name>
    <name evidence="2" type="ORF">PBI_RYAN_23</name>
</gene>